<evidence type="ECO:0000313" key="1">
    <source>
        <dbReference type="EMBL" id="ESA19039.1"/>
    </source>
</evidence>
<proteinExistence type="predicted"/>
<dbReference type="EMBL" id="AUPC02000341">
    <property type="protein sequence ID" value="POG61444.1"/>
    <property type="molecule type" value="Genomic_DNA"/>
</dbReference>
<sequence>MDHLFLTWNLCLEESNNLQVKFIFGKYSETRKYCLDCKNNDEQLQHLRVFASGFLAKIYVSNKFPDLKGKKFDEICNELQDDIIRRFCQNKDYEFFEDEILIKRLSRFFDQKLNDYSKICKKFVNDKIVYFIVNEIYGSSNNDNNNDNDKLSEKKTIKKIFSKLENHCGIFRRILNSNDLSNAYKNNISLSNLGLRLFLFITT</sequence>
<dbReference type="AlphaFoldDB" id="U9UF59"/>
<dbReference type="Proteomes" id="UP000018888">
    <property type="component" value="Unassembled WGS sequence"/>
</dbReference>
<dbReference type="HOGENOM" id="CLU_1349527_0_0_1"/>
<reference evidence="1" key="2">
    <citation type="submission" date="2013-07" db="EMBL/GenBank/DDBJ databases">
        <title>The genome of an arbuscular mycorrhizal fungus provides insights into the evolution of the oldest plant symbiosis.</title>
        <authorList>
            <consortium name="DOE Joint Genome Institute"/>
            <person name="Tisserant E."/>
            <person name="Malbreil M."/>
            <person name="Kuo A."/>
            <person name="Kohler A."/>
            <person name="Symeonidi A."/>
            <person name="Balestrini R."/>
            <person name="Charron P."/>
            <person name="Duensing N."/>
            <person name="Frei-dit-Frey N."/>
            <person name="Gianinazzi-Pearson V."/>
            <person name="Gilbert B."/>
            <person name="Handa Y."/>
            <person name="Hijri M."/>
            <person name="Kaul R."/>
            <person name="Kawaguchi M."/>
            <person name="Krajinski F."/>
            <person name="Lammers P."/>
            <person name="Lapierre D."/>
            <person name="Masclaux F.G."/>
            <person name="Murat C."/>
            <person name="Morin E."/>
            <person name="Ndikumana S."/>
            <person name="Pagni M."/>
            <person name="Petitpierre D."/>
            <person name="Requena N."/>
            <person name="Rosikiewicz P."/>
            <person name="Riley R."/>
            <person name="Saito K."/>
            <person name="San Clemente H."/>
            <person name="Shapiro H."/>
            <person name="van Tuinen D."/>
            <person name="Becard G."/>
            <person name="Bonfante P."/>
            <person name="Paszkowski U."/>
            <person name="Shachar-Hill Y."/>
            <person name="Young J.P."/>
            <person name="Sanders I.R."/>
            <person name="Henrissat B."/>
            <person name="Rensing S.A."/>
            <person name="Grigoriev I.V."/>
            <person name="Corradi N."/>
            <person name="Roux C."/>
            <person name="Martin F."/>
        </authorList>
    </citation>
    <scope>NUCLEOTIDE SEQUENCE</scope>
    <source>
        <strain evidence="1">DAOM 197198</strain>
    </source>
</reference>
<keyword evidence="3" id="KW-1185">Reference proteome</keyword>
<dbReference type="VEuPathDB" id="FungiDB:RhiirFUN_008182"/>
<evidence type="ECO:0000313" key="3">
    <source>
        <dbReference type="Proteomes" id="UP000018888"/>
    </source>
</evidence>
<evidence type="ECO:0000313" key="2">
    <source>
        <dbReference type="EMBL" id="POG61444.1"/>
    </source>
</evidence>
<name>U9UF59_RHIID</name>
<protein>
    <submittedName>
        <fullName evidence="1">Uncharacterized protein</fullName>
    </submittedName>
</protein>
<accession>U9UF59</accession>
<reference evidence="2 3" key="1">
    <citation type="journal article" date="2013" name="Proc. Natl. Acad. Sci. U.S.A.">
        <title>Genome of an arbuscular mycorrhizal fungus provides insight into the oldest plant symbiosis.</title>
        <authorList>
            <person name="Tisserant E."/>
            <person name="Malbreil M."/>
            <person name="Kuo A."/>
            <person name="Kohler A."/>
            <person name="Symeonidi A."/>
            <person name="Balestrini R."/>
            <person name="Charron P."/>
            <person name="Duensing N."/>
            <person name="Frei Dit Frey N."/>
            <person name="Gianinazzi-Pearson V."/>
            <person name="Gilbert L.B."/>
            <person name="Handa Y."/>
            <person name="Herr J.R."/>
            <person name="Hijri M."/>
            <person name="Koul R."/>
            <person name="Kawaguchi M."/>
            <person name="Krajinski F."/>
            <person name="Lammers P.J."/>
            <person name="Masclaux F.G."/>
            <person name="Murat C."/>
            <person name="Morin E."/>
            <person name="Ndikumana S."/>
            <person name="Pagni M."/>
            <person name="Petitpierre D."/>
            <person name="Requena N."/>
            <person name="Rosikiewicz P."/>
            <person name="Riley R."/>
            <person name="Saito K."/>
            <person name="San Clemente H."/>
            <person name="Shapiro H."/>
            <person name="van Tuinen D."/>
            <person name="Becard G."/>
            <person name="Bonfante P."/>
            <person name="Paszkowski U."/>
            <person name="Shachar-Hill Y.Y."/>
            <person name="Tuskan G.A."/>
            <person name="Young P.W."/>
            <person name="Sanders I.R."/>
            <person name="Henrissat B."/>
            <person name="Rensing S.A."/>
            <person name="Grigoriev I.V."/>
            <person name="Corradi N."/>
            <person name="Roux C."/>
            <person name="Martin F."/>
        </authorList>
    </citation>
    <scope>NUCLEOTIDE SEQUENCE [LARGE SCALE GENOMIC DNA]</scope>
    <source>
        <strain evidence="3">DAOM 181602 / DAOM 197198 / MUCL 43194</strain>
        <strain evidence="2">DAOM 197198</strain>
    </source>
</reference>
<gene>
    <name evidence="2" type="ORF">GLOIN_2v1786608</name>
    <name evidence="1" type="ORF">GLOINDRAFT_93064</name>
</gene>
<organism evidence="1">
    <name type="scientific">Rhizophagus irregularis (strain DAOM 181602 / DAOM 197198 / MUCL 43194)</name>
    <name type="common">Arbuscular mycorrhizal fungus</name>
    <name type="synonym">Glomus intraradices</name>
    <dbReference type="NCBI Taxonomy" id="747089"/>
    <lineage>
        <taxon>Eukaryota</taxon>
        <taxon>Fungi</taxon>
        <taxon>Fungi incertae sedis</taxon>
        <taxon>Mucoromycota</taxon>
        <taxon>Glomeromycotina</taxon>
        <taxon>Glomeromycetes</taxon>
        <taxon>Glomerales</taxon>
        <taxon>Glomeraceae</taxon>
        <taxon>Rhizophagus</taxon>
    </lineage>
</organism>
<dbReference type="EMBL" id="KI278646">
    <property type="protein sequence ID" value="ESA19039.1"/>
    <property type="molecule type" value="Genomic_DNA"/>
</dbReference>
<reference evidence="2 3" key="3">
    <citation type="journal article" date="2018" name="New Phytol.">
        <title>High intraspecific genome diversity in the model arbuscular mycorrhizal symbiont Rhizophagus irregularis.</title>
        <authorList>
            <person name="Chen E.C.H."/>
            <person name="Morin E."/>
            <person name="Beaudet D."/>
            <person name="Noel J."/>
            <person name="Yildirir G."/>
            <person name="Ndikumana S."/>
            <person name="Charron P."/>
            <person name="St-Onge C."/>
            <person name="Giorgi J."/>
            <person name="Kruger M."/>
            <person name="Marton T."/>
            <person name="Ropars J."/>
            <person name="Grigoriev I.V."/>
            <person name="Hainaut M."/>
            <person name="Henrissat B."/>
            <person name="Roux C."/>
            <person name="Martin F."/>
            <person name="Corradi N."/>
        </authorList>
    </citation>
    <scope>NUCLEOTIDE SEQUENCE [LARGE SCALE GENOMIC DNA]</scope>
    <source>
        <strain evidence="3">DAOM 181602 / DAOM 197198 / MUCL 43194</strain>
        <strain evidence="2">DAOM 197198</strain>
    </source>
</reference>